<dbReference type="Gene3D" id="3.40.50.150">
    <property type="entry name" value="Vaccinia Virus protein VP39"/>
    <property type="match status" value="1"/>
</dbReference>
<comment type="caution">
    <text evidence="5">The sequence shown here is derived from an EMBL/GenBank/DDBJ whole genome shotgun (WGS) entry which is preliminary data.</text>
</comment>
<keyword evidence="1" id="KW-0597">Phosphoprotein</keyword>
<sequence length="230" mass="25524">MADQAGDEKPGMPRPVMARLQKLIGENASTGWDHAWKEGVTPWDLGVGQPPLRDLIESGEIDFSRAGRALVPGAGRGYDAIFIASKLGLDTLALDISPTAVEAGNALVASQQPLTTGSIEFRVADFFTFNVPEDEKFELIYDYTFFVAIPPARRNEWGQRIQALIKPGGYLITLVYPIDPPTEKGPPFFVRPEHYIEPLGEGWQKVLDKVPSQSLETHIGRERLVVWKRL</sequence>
<evidence type="ECO:0000313" key="6">
    <source>
        <dbReference type="Proteomes" id="UP001556367"/>
    </source>
</evidence>
<keyword evidence="2" id="KW-0489">Methyltransferase</keyword>
<evidence type="ECO:0000256" key="4">
    <source>
        <dbReference type="ARBA" id="ARBA00022691"/>
    </source>
</evidence>
<keyword evidence="6" id="KW-1185">Reference proteome</keyword>
<dbReference type="Proteomes" id="UP001556367">
    <property type="component" value="Unassembled WGS sequence"/>
</dbReference>
<name>A0ABR3J263_9AGAR</name>
<evidence type="ECO:0000256" key="1">
    <source>
        <dbReference type="ARBA" id="ARBA00022553"/>
    </source>
</evidence>
<organism evidence="5 6">
    <name type="scientific">Hohenbuehelia grisea</name>
    <dbReference type="NCBI Taxonomy" id="104357"/>
    <lineage>
        <taxon>Eukaryota</taxon>
        <taxon>Fungi</taxon>
        <taxon>Dikarya</taxon>
        <taxon>Basidiomycota</taxon>
        <taxon>Agaricomycotina</taxon>
        <taxon>Agaricomycetes</taxon>
        <taxon>Agaricomycetidae</taxon>
        <taxon>Agaricales</taxon>
        <taxon>Pleurotineae</taxon>
        <taxon>Pleurotaceae</taxon>
        <taxon>Hohenbuehelia</taxon>
    </lineage>
</organism>
<dbReference type="Pfam" id="PF05724">
    <property type="entry name" value="TPMT"/>
    <property type="match status" value="1"/>
</dbReference>
<dbReference type="InterPro" id="IPR008854">
    <property type="entry name" value="TPMT"/>
</dbReference>
<evidence type="ECO:0000256" key="3">
    <source>
        <dbReference type="ARBA" id="ARBA00022679"/>
    </source>
</evidence>
<keyword evidence="3" id="KW-0808">Transferase</keyword>
<dbReference type="SUPFAM" id="SSF53335">
    <property type="entry name" value="S-adenosyl-L-methionine-dependent methyltransferases"/>
    <property type="match status" value="1"/>
</dbReference>
<keyword evidence="4" id="KW-0949">S-adenosyl-L-methionine</keyword>
<reference evidence="6" key="1">
    <citation type="submission" date="2024-06" db="EMBL/GenBank/DDBJ databases">
        <title>Multi-omics analyses provide insights into the biosynthesis of the anticancer antibiotic pleurotin in Hohenbuehelia grisea.</title>
        <authorList>
            <person name="Weaver J.A."/>
            <person name="Alberti F."/>
        </authorList>
    </citation>
    <scope>NUCLEOTIDE SEQUENCE [LARGE SCALE GENOMIC DNA]</scope>
    <source>
        <strain evidence="6">T-177</strain>
    </source>
</reference>
<dbReference type="CDD" id="cd02440">
    <property type="entry name" value="AdoMet_MTases"/>
    <property type="match status" value="1"/>
</dbReference>
<dbReference type="PANTHER" id="PTHR32183">
    <property type="match status" value="1"/>
</dbReference>
<dbReference type="InterPro" id="IPR029063">
    <property type="entry name" value="SAM-dependent_MTases_sf"/>
</dbReference>
<proteinExistence type="predicted"/>
<accession>A0ABR3J263</accession>
<dbReference type="PROSITE" id="PS51585">
    <property type="entry name" value="SAM_MT_TPMT"/>
    <property type="match status" value="1"/>
</dbReference>
<protein>
    <submittedName>
        <fullName evidence="5">Uncharacterized protein</fullName>
    </submittedName>
</protein>
<evidence type="ECO:0000256" key="2">
    <source>
        <dbReference type="ARBA" id="ARBA00022603"/>
    </source>
</evidence>
<dbReference type="EMBL" id="JASNQZ010000012">
    <property type="protein sequence ID" value="KAL0949592.1"/>
    <property type="molecule type" value="Genomic_DNA"/>
</dbReference>
<gene>
    <name evidence="5" type="ORF">HGRIS_009640</name>
</gene>
<evidence type="ECO:0000313" key="5">
    <source>
        <dbReference type="EMBL" id="KAL0949592.1"/>
    </source>
</evidence>
<dbReference type="PANTHER" id="PTHR32183:SF11">
    <property type="entry name" value="THIOL METHYLTRANSFERASE 2-RELATED"/>
    <property type="match status" value="1"/>
</dbReference>